<protein>
    <submittedName>
        <fullName evidence="1">Uncharacterized protein</fullName>
    </submittedName>
</protein>
<proteinExistence type="predicted"/>
<accession>A0A8S5TDQ1</accession>
<sequence length="49" mass="5371">MLVTFFTGVLTNVFGHGIHARARLINRYSACDTDHALPGRQSWGGPLCL</sequence>
<dbReference type="EMBL" id="BK032802">
    <property type="protein sequence ID" value="DAF61111.1"/>
    <property type="molecule type" value="Genomic_DNA"/>
</dbReference>
<evidence type="ECO:0000313" key="1">
    <source>
        <dbReference type="EMBL" id="DAF61111.1"/>
    </source>
</evidence>
<reference evidence="1" key="1">
    <citation type="journal article" date="2021" name="Proc. Natl. Acad. Sci. U.S.A.">
        <title>A Catalog of Tens of Thousands of Viruses from Human Metagenomes Reveals Hidden Associations with Chronic Diseases.</title>
        <authorList>
            <person name="Tisza M.J."/>
            <person name="Buck C.B."/>
        </authorList>
    </citation>
    <scope>NUCLEOTIDE SEQUENCE</scope>
    <source>
        <strain evidence="1">Ctesc4</strain>
    </source>
</reference>
<name>A0A8S5TDQ1_9VIRU</name>
<organism evidence="1">
    <name type="scientific">Phage sp. ctesc4</name>
    <dbReference type="NCBI Taxonomy" id="2828008"/>
    <lineage>
        <taxon>Viruses</taxon>
    </lineage>
</organism>